<proteinExistence type="predicted"/>
<evidence type="ECO:0000259" key="1">
    <source>
        <dbReference type="Pfam" id="PF01494"/>
    </source>
</evidence>
<dbReference type="InterPro" id="IPR050407">
    <property type="entry name" value="Geranylgeranyl_reductase"/>
</dbReference>
<evidence type="ECO:0000313" key="2">
    <source>
        <dbReference type="EMBL" id="AKU92970.1"/>
    </source>
</evidence>
<dbReference type="PANTHER" id="PTHR42685">
    <property type="entry name" value="GERANYLGERANYL DIPHOSPHATE REDUCTASE"/>
    <property type="match status" value="1"/>
</dbReference>
<dbReference type="GO" id="GO:0071949">
    <property type="term" value="F:FAD binding"/>
    <property type="evidence" value="ECO:0007669"/>
    <property type="project" value="InterPro"/>
</dbReference>
<accession>A0A0K1PHH3</accession>
<protein>
    <submittedName>
        <fullName evidence="2">Putative oxidoreductase</fullName>
    </submittedName>
</protein>
<dbReference type="SUPFAM" id="SSF51905">
    <property type="entry name" value="FAD/NAD(P)-binding domain"/>
    <property type="match status" value="1"/>
</dbReference>
<evidence type="ECO:0000313" key="3">
    <source>
        <dbReference type="Proteomes" id="UP000055590"/>
    </source>
</evidence>
<dbReference type="RefSeq" id="WP_050727055.1">
    <property type="nucleotide sequence ID" value="NZ_CP012332.1"/>
</dbReference>
<sequence>MLHELAIVGAGPAGLALAIQAASRGIATVVFDARASPLDKACGEGLMPGGVRALEALGVALPSRDACVPFNGIRYVQEDGSEVSARFRRGVGLGIRRVALQQALLARANALGVELRLGCGVSGFSRMPGALSLHTEAGVVRARMVVAADGLASPLRRQAGLEGCPPAIRRFGARRHYRLAPWSDHVEVHWAEGVEAYVTPAGERRVGVALLWDAAHLGPRRHGELLARFPLLAERLAGAPVDSDVRGAGPMARSVKRRIGERLALLGDAAGYVDAISGEGLSSAFQASSKLASLLPDALARHASPRALMPYEKAAAAAFRRHEAVTRAMLLLSRHPAARRHAFAVLARRPSLFEALVAAVENLGFPDENRAP</sequence>
<dbReference type="STRING" id="1391653.AKJ08_3357"/>
<gene>
    <name evidence="2" type="ORF">AKJ08_3357</name>
</gene>
<dbReference type="PRINTS" id="PR00420">
    <property type="entry name" value="RNGMNOXGNASE"/>
</dbReference>
<dbReference type="PANTHER" id="PTHR42685:SF19">
    <property type="entry name" value="POSSIBLE OXIDOREDUCTASE"/>
    <property type="match status" value="1"/>
</dbReference>
<dbReference type="InterPro" id="IPR036188">
    <property type="entry name" value="FAD/NAD-bd_sf"/>
</dbReference>
<keyword evidence="3" id="KW-1185">Reference proteome</keyword>
<feature type="domain" description="FAD-binding" evidence="1">
    <location>
        <begin position="5"/>
        <end position="319"/>
    </location>
</feature>
<dbReference type="AlphaFoldDB" id="A0A0K1PHH3"/>
<dbReference type="Pfam" id="PF01494">
    <property type="entry name" value="FAD_binding_3"/>
    <property type="match status" value="1"/>
</dbReference>
<dbReference type="KEGG" id="vin:AKJ08_3357"/>
<dbReference type="InterPro" id="IPR002938">
    <property type="entry name" value="FAD-bd"/>
</dbReference>
<dbReference type="Proteomes" id="UP000055590">
    <property type="component" value="Chromosome"/>
</dbReference>
<name>A0A0K1PHH3_9BACT</name>
<reference evidence="2 3" key="1">
    <citation type="submission" date="2015-08" db="EMBL/GenBank/DDBJ databases">
        <authorList>
            <person name="Babu N.S."/>
            <person name="Beckwith C.J."/>
            <person name="Beseler K.G."/>
            <person name="Brison A."/>
            <person name="Carone J.V."/>
            <person name="Caskin T.P."/>
            <person name="Diamond M."/>
            <person name="Durham M.E."/>
            <person name="Foxe J.M."/>
            <person name="Go M."/>
            <person name="Henderson B.A."/>
            <person name="Jones I.B."/>
            <person name="McGettigan J.A."/>
            <person name="Micheletti S.J."/>
            <person name="Nasrallah M.E."/>
            <person name="Ortiz D."/>
            <person name="Piller C.R."/>
            <person name="Privatt S.R."/>
            <person name="Schneider S.L."/>
            <person name="Sharp S."/>
            <person name="Smith T.C."/>
            <person name="Stanton J.D."/>
            <person name="Ullery H.E."/>
            <person name="Wilson R.J."/>
            <person name="Serrano M.G."/>
            <person name="Buck G."/>
            <person name="Lee V."/>
            <person name="Wang Y."/>
            <person name="Carvalho R."/>
            <person name="Voegtly L."/>
            <person name="Shi R."/>
            <person name="Duckworth R."/>
            <person name="Johnson A."/>
            <person name="Loviza R."/>
            <person name="Walstead R."/>
            <person name="Shah Z."/>
            <person name="Kiflezghi M."/>
            <person name="Wade K."/>
            <person name="Ball S.L."/>
            <person name="Bradley K.W."/>
            <person name="Asai D.J."/>
            <person name="Bowman C.A."/>
            <person name="Russell D.A."/>
            <person name="Pope W.H."/>
            <person name="Jacobs-Sera D."/>
            <person name="Hendrix R.W."/>
            <person name="Hatfull G.F."/>
        </authorList>
    </citation>
    <scope>NUCLEOTIDE SEQUENCE [LARGE SCALE GENOMIC DNA]</scope>
    <source>
        <strain evidence="2 3">DSM 27710</strain>
    </source>
</reference>
<dbReference type="OrthoDB" id="3647401at2"/>
<dbReference type="Gene3D" id="3.50.50.60">
    <property type="entry name" value="FAD/NAD(P)-binding domain"/>
    <property type="match status" value="1"/>
</dbReference>
<organism evidence="2 3">
    <name type="scientific">Vulgatibacter incomptus</name>
    <dbReference type="NCBI Taxonomy" id="1391653"/>
    <lineage>
        <taxon>Bacteria</taxon>
        <taxon>Pseudomonadati</taxon>
        <taxon>Myxococcota</taxon>
        <taxon>Myxococcia</taxon>
        <taxon>Myxococcales</taxon>
        <taxon>Cystobacterineae</taxon>
        <taxon>Vulgatibacteraceae</taxon>
        <taxon>Vulgatibacter</taxon>
    </lineage>
</organism>
<dbReference type="EMBL" id="CP012332">
    <property type="protein sequence ID" value="AKU92970.1"/>
    <property type="molecule type" value="Genomic_DNA"/>
</dbReference>